<dbReference type="NCBIfam" id="NF040946">
    <property type="entry name" value="PSII_PsbP"/>
    <property type="match status" value="1"/>
</dbReference>
<dbReference type="SUPFAM" id="SSF55724">
    <property type="entry name" value="Mog1p/PsbP-like"/>
    <property type="match status" value="1"/>
</dbReference>
<name>A0A388K9Z2_CHABU</name>
<evidence type="ECO:0000259" key="1">
    <source>
        <dbReference type="Pfam" id="PF01789"/>
    </source>
</evidence>
<comment type="caution">
    <text evidence="2">The sequence shown here is derived from an EMBL/GenBank/DDBJ whole genome shotgun (WGS) entry which is preliminary data.</text>
</comment>
<dbReference type="Proteomes" id="UP000265515">
    <property type="component" value="Unassembled WGS sequence"/>
</dbReference>
<reference evidence="2 3" key="1">
    <citation type="journal article" date="2018" name="Cell">
        <title>The Chara Genome: Secondary Complexity and Implications for Plant Terrestrialization.</title>
        <authorList>
            <person name="Nishiyama T."/>
            <person name="Sakayama H."/>
            <person name="Vries J.D."/>
            <person name="Buschmann H."/>
            <person name="Saint-Marcoux D."/>
            <person name="Ullrich K.K."/>
            <person name="Haas F.B."/>
            <person name="Vanderstraeten L."/>
            <person name="Becker D."/>
            <person name="Lang D."/>
            <person name="Vosolsobe S."/>
            <person name="Rombauts S."/>
            <person name="Wilhelmsson P.K.I."/>
            <person name="Janitza P."/>
            <person name="Kern R."/>
            <person name="Heyl A."/>
            <person name="Rumpler F."/>
            <person name="Villalobos L.I.A.C."/>
            <person name="Clay J.M."/>
            <person name="Skokan R."/>
            <person name="Toyoda A."/>
            <person name="Suzuki Y."/>
            <person name="Kagoshima H."/>
            <person name="Schijlen E."/>
            <person name="Tajeshwar N."/>
            <person name="Catarino B."/>
            <person name="Hetherington A.J."/>
            <person name="Saltykova A."/>
            <person name="Bonnot C."/>
            <person name="Breuninger H."/>
            <person name="Symeonidi A."/>
            <person name="Radhakrishnan G.V."/>
            <person name="Van Nieuwerburgh F."/>
            <person name="Deforce D."/>
            <person name="Chang C."/>
            <person name="Karol K.G."/>
            <person name="Hedrich R."/>
            <person name="Ulvskov P."/>
            <person name="Glockner G."/>
            <person name="Delwiche C.F."/>
            <person name="Petrasek J."/>
            <person name="Van de Peer Y."/>
            <person name="Friml J."/>
            <person name="Beilby M."/>
            <person name="Dolan L."/>
            <person name="Kohara Y."/>
            <person name="Sugano S."/>
            <person name="Fujiyama A."/>
            <person name="Delaux P.-M."/>
            <person name="Quint M."/>
            <person name="TheiBen G."/>
            <person name="Hagemann M."/>
            <person name="Harholt J."/>
            <person name="Dunand C."/>
            <person name="Zachgo S."/>
            <person name="Langdale J."/>
            <person name="Maumus F."/>
            <person name="Straeten D.V.D."/>
            <person name="Gould S.B."/>
            <person name="Rensing S.A."/>
        </authorList>
    </citation>
    <scope>NUCLEOTIDE SEQUENCE [LARGE SCALE GENOMIC DNA]</scope>
    <source>
        <strain evidence="2 3">S276</strain>
    </source>
</reference>
<dbReference type="GO" id="GO:0098807">
    <property type="term" value="C:chloroplast thylakoid membrane protein complex"/>
    <property type="evidence" value="ECO:0007669"/>
    <property type="project" value="EnsemblPlants"/>
</dbReference>
<dbReference type="PANTHER" id="PTHR31407:SF4">
    <property type="entry name" value="PSBP-LIKE PROTEIN 1, CHLOROPLASTIC"/>
    <property type="match status" value="1"/>
</dbReference>
<protein>
    <recommendedName>
        <fullName evidence="1">PsbP C-terminal domain-containing protein</fullName>
    </recommendedName>
</protein>
<dbReference type="AlphaFoldDB" id="A0A388K9Z2"/>
<keyword evidence="3" id="KW-1185">Reference proteome</keyword>
<dbReference type="GO" id="GO:0015979">
    <property type="term" value="P:photosynthesis"/>
    <property type="evidence" value="ECO:0007669"/>
    <property type="project" value="InterPro"/>
</dbReference>
<dbReference type="EMBL" id="BFEA01000080">
    <property type="protein sequence ID" value="GBG66882.1"/>
    <property type="molecule type" value="Genomic_DNA"/>
</dbReference>
<dbReference type="GO" id="GO:0019898">
    <property type="term" value="C:extrinsic component of membrane"/>
    <property type="evidence" value="ECO:0007669"/>
    <property type="project" value="InterPro"/>
</dbReference>
<gene>
    <name evidence="2" type="ORF">CBR_g72637</name>
</gene>
<dbReference type="GO" id="GO:0031977">
    <property type="term" value="C:thylakoid lumen"/>
    <property type="evidence" value="ECO:0007669"/>
    <property type="project" value="EnsemblPlants"/>
</dbReference>
<organism evidence="2 3">
    <name type="scientific">Chara braunii</name>
    <name type="common">Braun's stonewort</name>
    <dbReference type="NCBI Taxonomy" id="69332"/>
    <lineage>
        <taxon>Eukaryota</taxon>
        <taxon>Viridiplantae</taxon>
        <taxon>Streptophyta</taxon>
        <taxon>Charophyceae</taxon>
        <taxon>Charales</taxon>
        <taxon>Characeae</taxon>
        <taxon>Chara</taxon>
    </lineage>
</organism>
<dbReference type="OrthoDB" id="2014109at2759"/>
<dbReference type="GO" id="GO:0005509">
    <property type="term" value="F:calcium ion binding"/>
    <property type="evidence" value="ECO:0007669"/>
    <property type="project" value="InterPro"/>
</dbReference>
<evidence type="ECO:0000313" key="3">
    <source>
        <dbReference type="Proteomes" id="UP000265515"/>
    </source>
</evidence>
<dbReference type="Pfam" id="PF01789">
    <property type="entry name" value="PsbP"/>
    <property type="match status" value="1"/>
</dbReference>
<dbReference type="PANTHER" id="PTHR31407">
    <property type="match status" value="1"/>
</dbReference>
<evidence type="ECO:0000313" key="2">
    <source>
        <dbReference type="EMBL" id="GBG66882.1"/>
    </source>
</evidence>
<dbReference type="Gramene" id="GBG66882">
    <property type="protein sequence ID" value="GBG66882"/>
    <property type="gene ID" value="CBR_g72637"/>
</dbReference>
<proteinExistence type="predicted"/>
<dbReference type="Gene3D" id="3.40.1000.10">
    <property type="entry name" value="Mog1/PsbP, alpha/beta/alpha sandwich"/>
    <property type="match status" value="1"/>
</dbReference>
<dbReference type="InterPro" id="IPR016123">
    <property type="entry name" value="Mog1/PsbP_a/b/a-sand"/>
</dbReference>
<feature type="domain" description="PsbP C-terminal" evidence="1">
    <location>
        <begin position="111"/>
        <end position="259"/>
    </location>
</feature>
<dbReference type="InterPro" id="IPR002683">
    <property type="entry name" value="PsbP_C"/>
</dbReference>
<dbReference type="GO" id="GO:0009654">
    <property type="term" value="C:photosystem II oxygen evolving complex"/>
    <property type="evidence" value="ECO:0007669"/>
    <property type="project" value="InterPro"/>
</dbReference>
<dbReference type="OMA" id="YPVGWQE"/>
<accession>A0A388K9Z2</accession>
<dbReference type="STRING" id="69332.A0A388K9Z2"/>
<sequence length="262" mass="28771">MQSVIVSAQVPATQLHTLIPAQEWSSKDSFGGGLLWHQSSAKVYRNSDQGGVARASAWRLETLSVKALSSTGADRAEAWISRRNVLTAGTAIVATVSSLVAGPAQAIGLPKGFSAVEDTRDGYRFLYPFGWQEVSVKGQDIVFKDVIEPLESVSVNITTTDKKSLAEFGTADEVAKAFVEKVLTSPSQKPELVAVKERETQGKKFYTFEFVSRAPTYTRHALSTVGVQNGKFYTITTGANERRWAKMEPKLRTTVDSFYFIY</sequence>